<evidence type="ECO:0000313" key="3">
    <source>
        <dbReference type="Proteomes" id="UP000825935"/>
    </source>
</evidence>
<evidence type="ECO:0000259" key="1">
    <source>
        <dbReference type="Pfam" id="PF14368"/>
    </source>
</evidence>
<evidence type="ECO:0000313" key="2">
    <source>
        <dbReference type="EMBL" id="KAH7291875.1"/>
    </source>
</evidence>
<protein>
    <recommendedName>
        <fullName evidence="1">Bifunctional inhibitor/plant lipid transfer protein/seed storage helical domain-containing protein</fullName>
    </recommendedName>
</protein>
<gene>
    <name evidence="2" type="ORF">KP509_29G039500</name>
</gene>
<reference evidence="2" key="1">
    <citation type="submission" date="2021-08" db="EMBL/GenBank/DDBJ databases">
        <title>WGS assembly of Ceratopteris richardii.</title>
        <authorList>
            <person name="Marchant D.B."/>
            <person name="Chen G."/>
            <person name="Jenkins J."/>
            <person name="Shu S."/>
            <person name="Leebens-Mack J."/>
            <person name="Grimwood J."/>
            <person name="Schmutz J."/>
            <person name="Soltis P."/>
            <person name="Soltis D."/>
            <person name="Chen Z.-H."/>
        </authorList>
    </citation>
    <scope>NUCLEOTIDE SEQUENCE</scope>
    <source>
        <strain evidence="2">Whitten #5841</strain>
        <tissue evidence="2">Leaf</tissue>
    </source>
</reference>
<dbReference type="EMBL" id="CM035434">
    <property type="protein sequence ID" value="KAH7291875.1"/>
    <property type="molecule type" value="Genomic_DNA"/>
</dbReference>
<dbReference type="Proteomes" id="UP000825935">
    <property type="component" value="Chromosome 29"/>
</dbReference>
<dbReference type="AlphaFoldDB" id="A0A8T2R8H9"/>
<dbReference type="InterPro" id="IPR036312">
    <property type="entry name" value="Bifun_inhib/LTP/seed_sf"/>
</dbReference>
<dbReference type="Gene3D" id="1.10.110.10">
    <property type="entry name" value="Plant lipid-transfer and hydrophobic proteins"/>
    <property type="match status" value="1"/>
</dbReference>
<proteinExistence type="predicted"/>
<sequence length="159" mass="16621">MGKMSRNVVGDCQKAVLASIMLMVMVGATIVESGCPSSTQLANACSQYVIGKNPPPPPSSGGCCSLLRSGGASCLCSNIPPSARSLVSKKAIDNIRSSCKLNFRCPGTSVLLSQYAFCLLFSICSSPRNPSTRMINELNKHSPGLPLSAPSQAEFQCSC</sequence>
<name>A0A8T2R8H9_CERRI</name>
<organism evidence="2 3">
    <name type="scientific">Ceratopteris richardii</name>
    <name type="common">Triangle waterfern</name>
    <dbReference type="NCBI Taxonomy" id="49495"/>
    <lineage>
        <taxon>Eukaryota</taxon>
        <taxon>Viridiplantae</taxon>
        <taxon>Streptophyta</taxon>
        <taxon>Embryophyta</taxon>
        <taxon>Tracheophyta</taxon>
        <taxon>Polypodiopsida</taxon>
        <taxon>Polypodiidae</taxon>
        <taxon>Polypodiales</taxon>
        <taxon>Pteridineae</taxon>
        <taxon>Pteridaceae</taxon>
        <taxon>Parkerioideae</taxon>
        <taxon>Ceratopteris</taxon>
    </lineage>
</organism>
<dbReference type="InterPro" id="IPR016140">
    <property type="entry name" value="Bifunc_inhib/LTP/seed_store"/>
</dbReference>
<comment type="caution">
    <text evidence="2">The sequence shown here is derived from an EMBL/GenBank/DDBJ whole genome shotgun (WGS) entry which is preliminary data.</text>
</comment>
<keyword evidence="3" id="KW-1185">Reference proteome</keyword>
<accession>A0A8T2R8H9</accession>
<feature type="domain" description="Bifunctional inhibitor/plant lipid transfer protein/seed storage helical" evidence="1">
    <location>
        <begin position="21"/>
        <end position="102"/>
    </location>
</feature>
<dbReference type="Pfam" id="PF14368">
    <property type="entry name" value="LTP_2"/>
    <property type="match status" value="1"/>
</dbReference>